<dbReference type="OrthoDB" id="4393931at2"/>
<evidence type="ECO:0000313" key="2">
    <source>
        <dbReference type="Proteomes" id="UP000223913"/>
    </source>
</evidence>
<organism evidence="1 2">
    <name type="scientific">Flavilitoribacter nigricans (strain ATCC 23147 / DSM 23189 / NBRC 102662 / NCIMB 1420 / SS-2)</name>
    <name type="common">Lewinella nigricans</name>
    <dbReference type="NCBI Taxonomy" id="1122177"/>
    <lineage>
        <taxon>Bacteria</taxon>
        <taxon>Pseudomonadati</taxon>
        <taxon>Bacteroidota</taxon>
        <taxon>Saprospiria</taxon>
        <taxon>Saprospirales</taxon>
        <taxon>Lewinellaceae</taxon>
        <taxon>Flavilitoribacter</taxon>
    </lineage>
</organism>
<dbReference type="AlphaFoldDB" id="A0A2D0NAG3"/>
<dbReference type="Proteomes" id="UP000223913">
    <property type="component" value="Unassembled WGS sequence"/>
</dbReference>
<sequence length="385" mass="43720">MIDRKKFDSLTQVRGEQCISLYLPTSRAGQEQEDRIRYKNTLSEVKNQLINHGLSSQEADKKLREASSKIDDMEFWQHQSDGLAVFICDGKTSFHSLPVDFENYMFVGDHLYLKPLIPLLTGNAKFFLLAISQNETKFYVAERYSITEIETNEYLPSSIQDLMKYIDGEEQLQHHSGQGAQDQAIYHGHGGGKDMEDVRLREYMRMINKGIMEMMCDDDTEPLILATVEENAGIYREVNEYKNLHESYIPGNPENEDPVVLHEKAWEIIGPDVEADVEQEKEGFGLALSNDEASFSIHDIVPAAIAGRVETLFIARKDEVWGTYNESDHSITIHEKREEGSIPLINHAALQTLQNGGTVYLMPRTDLPRPTGNVNAIYRYASVPA</sequence>
<proteinExistence type="predicted"/>
<keyword evidence="2" id="KW-1185">Reference proteome</keyword>
<gene>
    <name evidence="1" type="ORF">CRP01_17705</name>
</gene>
<comment type="caution">
    <text evidence="1">The sequence shown here is derived from an EMBL/GenBank/DDBJ whole genome shotgun (WGS) entry which is preliminary data.</text>
</comment>
<name>A0A2D0NAG3_FLAN2</name>
<evidence type="ECO:0000313" key="1">
    <source>
        <dbReference type="EMBL" id="PHN05350.1"/>
    </source>
</evidence>
<dbReference type="EMBL" id="PDUD01000022">
    <property type="protein sequence ID" value="PHN05350.1"/>
    <property type="molecule type" value="Genomic_DNA"/>
</dbReference>
<dbReference type="InterPro" id="IPR040837">
    <property type="entry name" value="Bact_RF_family7"/>
</dbReference>
<protein>
    <submittedName>
        <fullName evidence="1">Uncharacterized protein</fullName>
    </submittedName>
</protein>
<dbReference type="RefSeq" id="WP_099151402.1">
    <property type="nucleotide sequence ID" value="NZ_PDUD01000022.1"/>
</dbReference>
<reference evidence="1 2" key="1">
    <citation type="submission" date="2017-10" db="EMBL/GenBank/DDBJ databases">
        <title>The draft genome sequence of Lewinella nigricans NBRC 102662.</title>
        <authorList>
            <person name="Wang K."/>
        </authorList>
    </citation>
    <scope>NUCLEOTIDE SEQUENCE [LARGE SCALE GENOMIC DNA]</scope>
    <source>
        <strain evidence="1 2">NBRC 102662</strain>
    </source>
</reference>
<accession>A0A2D0NAG3</accession>
<dbReference type="Pfam" id="PF18849">
    <property type="entry name" value="baeRF_family7"/>
    <property type="match status" value="1"/>
</dbReference>